<accession>A0A833TG21</accession>
<sequence length="89" mass="10152">MKAVVRMRLLRKDIDPKQDGGTIIYEDKKGDMTLAKNTGYRARTKPIDIRYNFFIRKKVTSGGVRLECASITNQFAGYLTKALSPKILR</sequence>
<keyword evidence="2" id="KW-1185">Reference proteome</keyword>
<evidence type="ECO:0000313" key="1">
    <source>
        <dbReference type="EMBL" id="KAF4040271.1"/>
    </source>
</evidence>
<comment type="caution">
    <text evidence="1">The sequence shown here is derived from an EMBL/GenBank/DDBJ whole genome shotgun (WGS) entry which is preliminary data.</text>
</comment>
<organism evidence="1 2">
    <name type="scientific">Phytophthora infestans</name>
    <name type="common">Potato late blight agent</name>
    <name type="synonym">Botrytis infestans</name>
    <dbReference type="NCBI Taxonomy" id="4787"/>
    <lineage>
        <taxon>Eukaryota</taxon>
        <taxon>Sar</taxon>
        <taxon>Stramenopiles</taxon>
        <taxon>Oomycota</taxon>
        <taxon>Peronosporomycetes</taxon>
        <taxon>Peronosporales</taxon>
        <taxon>Peronosporaceae</taxon>
        <taxon>Phytophthora</taxon>
    </lineage>
</organism>
<protein>
    <submittedName>
        <fullName evidence="1">Putative integrase catalytic core</fullName>
    </submittedName>
</protein>
<gene>
    <name evidence="1" type="ORF">GN244_ATG07462</name>
</gene>
<evidence type="ECO:0000313" key="2">
    <source>
        <dbReference type="Proteomes" id="UP000602510"/>
    </source>
</evidence>
<reference evidence="1" key="1">
    <citation type="submission" date="2020-04" db="EMBL/GenBank/DDBJ databases">
        <title>Hybrid Assembly of Korean Phytophthora infestans isolates.</title>
        <authorList>
            <person name="Prokchorchik M."/>
            <person name="Lee Y."/>
            <person name="Seo J."/>
            <person name="Cho J.-H."/>
            <person name="Park Y.-E."/>
            <person name="Jang D.-C."/>
            <person name="Im J.-S."/>
            <person name="Choi J.-G."/>
            <person name="Park H.-J."/>
            <person name="Lee G.-B."/>
            <person name="Lee Y.-G."/>
            <person name="Hong S.-Y."/>
            <person name="Cho K."/>
            <person name="Sohn K.H."/>
        </authorList>
    </citation>
    <scope>NUCLEOTIDE SEQUENCE</scope>
    <source>
        <strain evidence="1">KR_1_A1</strain>
    </source>
</reference>
<proteinExistence type="predicted"/>
<dbReference type="AlphaFoldDB" id="A0A833TG21"/>
<name>A0A833TG21_PHYIN</name>
<dbReference type="Proteomes" id="UP000602510">
    <property type="component" value="Unassembled WGS sequence"/>
</dbReference>
<dbReference type="EMBL" id="WSZM01000149">
    <property type="protein sequence ID" value="KAF4040271.1"/>
    <property type="molecule type" value="Genomic_DNA"/>
</dbReference>